<dbReference type="PROSITE" id="PS51257">
    <property type="entry name" value="PROKAR_LIPOPROTEIN"/>
    <property type="match status" value="1"/>
</dbReference>
<dbReference type="EMBL" id="CCKQ01018835">
    <property type="protein sequence ID" value="CDW90827.1"/>
    <property type="molecule type" value="Genomic_DNA"/>
</dbReference>
<evidence type="ECO:0000313" key="8">
    <source>
        <dbReference type="Proteomes" id="UP000039865"/>
    </source>
</evidence>
<keyword evidence="2" id="KW-0645">Protease</keyword>
<dbReference type="OrthoDB" id="2130629at2759"/>
<evidence type="ECO:0000256" key="1">
    <source>
        <dbReference type="ARBA" id="ARBA00011079"/>
    </source>
</evidence>
<evidence type="ECO:0000313" key="7">
    <source>
        <dbReference type="EMBL" id="CDW90827.1"/>
    </source>
</evidence>
<evidence type="ECO:0000256" key="5">
    <source>
        <dbReference type="ARBA" id="ARBA00023180"/>
    </source>
</evidence>
<dbReference type="AlphaFoldDB" id="A0A078BC55"/>
<name>A0A078BC55_STYLE</name>
<evidence type="ECO:0000256" key="6">
    <source>
        <dbReference type="SAM" id="SignalP"/>
    </source>
</evidence>
<dbReference type="Proteomes" id="UP000039865">
    <property type="component" value="Unassembled WGS sequence"/>
</dbReference>
<dbReference type="InterPro" id="IPR029058">
    <property type="entry name" value="AB_hydrolase_fold"/>
</dbReference>
<keyword evidence="7" id="KW-0121">Carboxypeptidase</keyword>
<dbReference type="GO" id="GO:0008239">
    <property type="term" value="F:dipeptidyl-peptidase activity"/>
    <property type="evidence" value="ECO:0007669"/>
    <property type="project" value="TreeGrafter"/>
</dbReference>
<dbReference type="InterPro" id="IPR042269">
    <property type="entry name" value="Ser_carbopepase_S28_SKS"/>
</dbReference>
<dbReference type="Pfam" id="PF05577">
    <property type="entry name" value="Peptidase_S28"/>
    <property type="match status" value="1"/>
</dbReference>
<accession>A0A078BC55</accession>
<dbReference type="GO" id="GO:0004180">
    <property type="term" value="F:carboxypeptidase activity"/>
    <property type="evidence" value="ECO:0007669"/>
    <property type="project" value="UniProtKB-KW"/>
</dbReference>
<evidence type="ECO:0000256" key="2">
    <source>
        <dbReference type="ARBA" id="ARBA00022670"/>
    </source>
</evidence>
<dbReference type="Gene3D" id="3.40.50.1820">
    <property type="entry name" value="alpha/beta hydrolase"/>
    <property type="match status" value="1"/>
</dbReference>
<dbReference type="Gene3D" id="1.20.120.980">
    <property type="entry name" value="Serine carboxypeptidase S28, SKS domain"/>
    <property type="match status" value="1"/>
</dbReference>
<dbReference type="SUPFAM" id="SSF53474">
    <property type="entry name" value="alpha/beta-Hydrolases"/>
    <property type="match status" value="1"/>
</dbReference>
<proteinExistence type="inferred from homology"/>
<dbReference type="InParanoid" id="A0A078BC55"/>
<sequence length="511" mass="56988">MKNLGLLSALALIGCAVAAPPGGYPLSITEYYRDAKLDHFSSGGNSGTFKMRYLVDAQYWNPQSGPILFYAGNEGDIMGFYQNSGFMTTVLAPQYEGLIVFGEHRYFGKSFPFDKSVAFDKDHNQYLTVEQTMMDYNELIHEIRYQYGAMDKPCIVFGGSYGGMLASWLRMKFPQTFQGAYASSAPILYFQGTPGFKESAFGDVITQDYAKANANCPKIIQEGWGYINAIQKKLDPQELTDLSTIMNTCAPLKTSSDIDNLYNHLMNGFSYMAMTDYPYETSFLNPMPGNPVQVACDQLKDIVYPPPSSDSVKDSKGLPDRQKTVLQGLLNAANIYFNYKPPFKCTNTSDVDGTGQLDGAGWDVLACNQLAMPTTNGASSMFNVNDPFDYKAYSADCLKKYGLTPRYQWVWDFFGGLNVDLDFHSHSNIIFTNGDLDPWYTGGVTNPIKKNDKITVIFMTGSAHHLELRAPNDLDPVDVKNARTQIAAKIKEWCDEYFPPPPKPSAQQFIQ</sequence>
<organism evidence="7 8">
    <name type="scientific">Stylonychia lemnae</name>
    <name type="common">Ciliate</name>
    <dbReference type="NCBI Taxonomy" id="5949"/>
    <lineage>
        <taxon>Eukaryota</taxon>
        <taxon>Sar</taxon>
        <taxon>Alveolata</taxon>
        <taxon>Ciliophora</taxon>
        <taxon>Intramacronucleata</taxon>
        <taxon>Spirotrichea</taxon>
        <taxon>Stichotrichia</taxon>
        <taxon>Sporadotrichida</taxon>
        <taxon>Oxytrichidae</taxon>
        <taxon>Stylonychinae</taxon>
        <taxon>Stylonychia</taxon>
    </lineage>
</organism>
<feature type="chain" id="PRO_5001730102" evidence="6">
    <location>
        <begin position="19"/>
        <end position="511"/>
    </location>
</feature>
<comment type="similarity">
    <text evidence="1">Belongs to the peptidase S28 family.</text>
</comment>
<protein>
    <submittedName>
        <fullName evidence="7">Lysosomal pro-x carboxypeptidase</fullName>
    </submittedName>
</protein>
<feature type="signal peptide" evidence="6">
    <location>
        <begin position="1"/>
        <end position="18"/>
    </location>
</feature>
<dbReference type="GO" id="GO:0070008">
    <property type="term" value="F:serine-type exopeptidase activity"/>
    <property type="evidence" value="ECO:0007669"/>
    <property type="project" value="InterPro"/>
</dbReference>
<evidence type="ECO:0000256" key="3">
    <source>
        <dbReference type="ARBA" id="ARBA00022729"/>
    </source>
</evidence>
<reference evidence="7 8" key="1">
    <citation type="submission" date="2014-06" db="EMBL/GenBank/DDBJ databases">
        <authorList>
            <person name="Swart Estienne"/>
        </authorList>
    </citation>
    <scope>NUCLEOTIDE SEQUENCE [LARGE SCALE GENOMIC DNA]</scope>
    <source>
        <strain evidence="7 8">130c</strain>
    </source>
</reference>
<dbReference type="InterPro" id="IPR008758">
    <property type="entry name" value="Peptidase_S28"/>
</dbReference>
<keyword evidence="8" id="KW-1185">Reference proteome</keyword>
<dbReference type="PANTHER" id="PTHR11010">
    <property type="entry name" value="PROTEASE S28 PRO-X CARBOXYPEPTIDASE-RELATED"/>
    <property type="match status" value="1"/>
</dbReference>
<dbReference type="GO" id="GO:0006508">
    <property type="term" value="P:proteolysis"/>
    <property type="evidence" value="ECO:0007669"/>
    <property type="project" value="UniProtKB-KW"/>
</dbReference>
<evidence type="ECO:0000256" key="4">
    <source>
        <dbReference type="ARBA" id="ARBA00022801"/>
    </source>
</evidence>
<gene>
    <name evidence="7" type="primary">Contig17629.g18750</name>
    <name evidence="7" type="ORF">STYLEM_19974</name>
</gene>
<keyword evidence="4" id="KW-0378">Hydrolase</keyword>
<keyword evidence="3 6" id="KW-0732">Signal</keyword>
<keyword evidence="5" id="KW-0325">Glycoprotein</keyword>
<dbReference type="OMA" id="ELYMPMS"/>
<dbReference type="PANTHER" id="PTHR11010:SF38">
    <property type="entry name" value="LYSOSOMAL PRO-X CARBOXYPEPTIDASE"/>
    <property type="match status" value="1"/>
</dbReference>